<evidence type="ECO:0000256" key="12">
    <source>
        <dbReference type="ARBA" id="ARBA00022982"/>
    </source>
</evidence>
<dbReference type="GO" id="GO:0020037">
    <property type="term" value="F:heme binding"/>
    <property type="evidence" value="ECO:0007669"/>
    <property type="project" value="InterPro"/>
</dbReference>
<evidence type="ECO:0000256" key="11">
    <source>
        <dbReference type="ARBA" id="ARBA00022723"/>
    </source>
</evidence>
<evidence type="ECO:0000256" key="2">
    <source>
        <dbReference type="ARBA" id="ARBA00004050"/>
    </source>
</evidence>
<organism evidence="17 18">
    <name type="scientific">Neorickettsia helminthoeca str. Oregon</name>
    <dbReference type="NCBI Taxonomy" id="1286528"/>
    <lineage>
        <taxon>Bacteria</taxon>
        <taxon>Pseudomonadati</taxon>
        <taxon>Pseudomonadota</taxon>
        <taxon>Alphaproteobacteria</taxon>
        <taxon>Rickettsiales</taxon>
        <taxon>Anaplasmataceae</taxon>
        <taxon>Neorickettsia</taxon>
    </lineage>
</organism>
<protein>
    <recommendedName>
        <fullName evidence="6">Succinate dehydrogenase hydrophobic membrane anchor subunit</fullName>
    </recommendedName>
</protein>
<keyword evidence="18" id="KW-1185">Reference proteome</keyword>
<dbReference type="EMBL" id="CP007481">
    <property type="protein sequence ID" value="AHX11024.1"/>
    <property type="molecule type" value="Genomic_DNA"/>
</dbReference>
<dbReference type="NCBIfam" id="TIGR02968">
    <property type="entry name" value="succ_dehyd_anc"/>
    <property type="match status" value="1"/>
</dbReference>
<keyword evidence="13 16" id="KW-1133">Transmembrane helix</keyword>
<evidence type="ECO:0000256" key="14">
    <source>
        <dbReference type="ARBA" id="ARBA00023004"/>
    </source>
</evidence>
<accession>X5HJ03</accession>
<evidence type="ECO:0000256" key="7">
    <source>
        <dbReference type="ARBA" id="ARBA00022448"/>
    </source>
</evidence>
<dbReference type="Pfam" id="PF01127">
    <property type="entry name" value="Sdh_cyt"/>
    <property type="match status" value="1"/>
</dbReference>
<gene>
    <name evidence="17" type="primary">sdhD</name>
    <name evidence="17" type="ORF">NHE_0050</name>
</gene>
<dbReference type="InterPro" id="IPR014312">
    <property type="entry name" value="Succ_DH_anchor"/>
</dbReference>
<dbReference type="OrthoDB" id="9809280at2"/>
<dbReference type="RefSeq" id="WP_038558705.1">
    <property type="nucleotide sequence ID" value="NZ_CP007481.1"/>
</dbReference>
<keyword evidence="9" id="KW-0349">Heme</keyword>
<dbReference type="STRING" id="1286528.NHE_0050"/>
<evidence type="ECO:0000256" key="6">
    <source>
        <dbReference type="ARBA" id="ARBA00019425"/>
    </source>
</evidence>
<dbReference type="GO" id="GO:0006099">
    <property type="term" value="P:tricarboxylic acid cycle"/>
    <property type="evidence" value="ECO:0007669"/>
    <property type="project" value="UniProtKB-UniPathway"/>
</dbReference>
<keyword evidence="7" id="KW-0813">Transport</keyword>
<dbReference type="UniPathway" id="UPA00223"/>
<dbReference type="AlphaFoldDB" id="X5HJ03"/>
<name>X5HJ03_9RICK</name>
<comment type="cofactor">
    <cofactor evidence="1">
        <name>heme</name>
        <dbReference type="ChEBI" id="CHEBI:30413"/>
    </cofactor>
</comment>
<dbReference type="GO" id="GO:0046872">
    <property type="term" value="F:metal ion binding"/>
    <property type="evidence" value="ECO:0007669"/>
    <property type="project" value="UniProtKB-KW"/>
</dbReference>
<keyword evidence="11" id="KW-0479">Metal-binding</keyword>
<keyword evidence="10 16" id="KW-0812">Transmembrane</keyword>
<dbReference type="InterPro" id="IPR034804">
    <property type="entry name" value="SQR/QFR_C/D"/>
</dbReference>
<evidence type="ECO:0000313" key="17">
    <source>
        <dbReference type="EMBL" id="AHX11024.1"/>
    </source>
</evidence>
<evidence type="ECO:0000256" key="16">
    <source>
        <dbReference type="SAM" id="Phobius"/>
    </source>
</evidence>
<dbReference type="Gene3D" id="1.20.1300.10">
    <property type="entry name" value="Fumarate reductase/succinate dehydrogenase, transmembrane subunit"/>
    <property type="match status" value="1"/>
</dbReference>
<comment type="subcellular location">
    <subcellularLocation>
        <location evidence="3">Membrane</location>
        <topology evidence="3">Multi-pass membrane protein</topology>
    </subcellularLocation>
</comment>
<comment type="pathway">
    <text evidence="4">Carbohydrate metabolism; tricarboxylic acid cycle.</text>
</comment>
<comment type="function">
    <text evidence="2">Membrane-anchoring subunit of succinate dehydrogenase (SDH).</text>
</comment>
<feature type="transmembrane region" description="Helical" evidence="16">
    <location>
        <begin position="85"/>
        <end position="106"/>
    </location>
</feature>
<proteinExistence type="predicted"/>
<dbReference type="SUPFAM" id="SSF81343">
    <property type="entry name" value="Fumarate reductase respiratory complex transmembrane subunits"/>
    <property type="match status" value="1"/>
</dbReference>
<dbReference type="HOGENOM" id="CLU_151315_0_2_5"/>
<feature type="transmembrane region" description="Helical" evidence="16">
    <location>
        <begin position="48"/>
        <end position="73"/>
    </location>
</feature>
<dbReference type="TCDB" id="3.D.10.1.6">
    <property type="family name" value="the prokaryotic succinate dehydrogenase (sdh) family"/>
</dbReference>
<keyword evidence="12" id="KW-0249">Electron transport</keyword>
<dbReference type="KEGG" id="nhm:NHE_0050"/>
<evidence type="ECO:0000313" key="18">
    <source>
        <dbReference type="Proteomes" id="UP000023755"/>
    </source>
</evidence>
<dbReference type="InterPro" id="IPR000701">
    <property type="entry name" value="SuccDH_FuR_B_TM-su"/>
</dbReference>
<evidence type="ECO:0000256" key="3">
    <source>
        <dbReference type="ARBA" id="ARBA00004141"/>
    </source>
</evidence>
<dbReference type="GO" id="GO:0016020">
    <property type="term" value="C:membrane"/>
    <property type="evidence" value="ECO:0007669"/>
    <property type="project" value="UniProtKB-SubCell"/>
</dbReference>
<evidence type="ECO:0000256" key="8">
    <source>
        <dbReference type="ARBA" id="ARBA00022532"/>
    </source>
</evidence>
<evidence type="ECO:0000256" key="1">
    <source>
        <dbReference type="ARBA" id="ARBA00001971"/>
    </source>
</evidence>
<keyword evidence="8" id="KW-0816">Tricarboxylic acid cycle</keyword>
<evidence type="ECO:0000256" key="9">
    <source>
        <dbReference type="ARBA" id="ARBA00022617"/>
    </source>
</evidence>
<evidence type="ECO:0000256" key="4">
    <source>
        <dbReference type="ARBA" id="ARBA00005163"/>
    </source>
</evidence>
<comment type="subunit">
    <text evidence="5">Part of an enzyme complex containing four subunits: a flavoprotein, an iron-sulfur protein, plus two membrane-anchoring proteins, SdhC and SdhD.</text>
</comment>
<evidence type="ECO:0000256" key="15">
    <source>
        <dbReference type="ARBA" id="ARBA00023136"/>
    </source>
</evidence>
<sequence length="109" mass="12472">MKADVRFWQMQRLTAFLLIPLFLFLLISLTLSIEGVLPLDLEILKDRFFVLSAILLFALVSLYHSMLGLRVIVEDYISSVFLCKLCLLLVNLFVGFSVFAVIGIIYKLL</sequence>
<evidence type="ECO:0000256" key="13">
    <source>
        <dbReference type="ARBA" id="ARBA00022989"/>
    </source>
</evidence>
<dbReference type="Proteomes" id="UP000023755">
    <property type="component" value="Chromosome"/>
</dbReference>
<evidence type="ECO:0000256" key="10">
    <source>
        <dbReference type="ARBA" id="ARBA00022692"/>
    </source>
</evidence>
<reference evidence="17 18" key="1">
    <citation type="submission" date="2014-03" db="EMBL/GenBank/DDBJ databases">
        <title>Sequencing and Comparison of Genomes and Transcriptome Profiles of Human Ehrlichiosis Agents.</title>
        <authorList>
            <person name="Lin M."/>
            <person name="Daugherty S.C."/>
            <person name="Nagaraj S."/>
            <person name="Cheng Z."/>
            <person name="Xiong Q."/>
            <person name="Lin F.-Y."/>
            <person name="Sengamalay N."/>
            <person name="Ott S."/>
            <person name="Godinez A."/>
            <person name="Tallon L.J."/>
            <person name="Sadzewicz L."/>
            <person name="Fraser C.M."/>
            <person name="Dunning Hotopp J.C."/>
            <person name="Rikihisa Y."/>
        </authorList>
    </citation>
    <scope>NUCLEOTIDE SEQUENCE [LARGE SCALE GENOMIC DNA]</scope>
    <source>
        <strain evidence="17 18">Oregon</strain>
    </source>
</reference>
<evidence type="ECO:0000256" key="5">
    <source>
        <dbReference type="ARBA" id="ARBA00011558"/>
    </source>
</evidence>
<keyword evidence="14" id="KW-0408">Iron</keyword>
<keyword evidence="15 16" id="KW-0472">Membrane</keyword>